<dbReference type="EMBL" id="JANBUW010000810">
    <property type="protein sequence ID" value="KAJ2845398.1"/>
    <property type="molecule type" value="Genomic_DNA"/>
</dbReference>
<comment type="caution">
    <text evidence="1">The sequence shown here is derived from an EMBL/GenBank/DDBJ whole genome shotgun (WGS) entry which is preliminary data.</text>
</comment>
<accession>A0A9W8LYP7</accession>
<organism evidence="1 2">
    <name type="scientific">Coemansia brasiliensis</name>
    <dbReference type="NCBI Taxonomy" id="2650707"/>
    <lineage>
        <taxon>Eukaryota</taxon>
        <taxon>Fungi</taxon>
        <taxon>Fungi incertae sedis</taxon>
        <taxon>Zoopagomycota</taxon>
        <taxon>Kickxellomycotina</taxon>
        <taxon>Kickxellomycetes</taxon>
        <taxon>Kickxellales</taxon>
        <taxon>Kickxellaceae</taxon>
        <taxon>Coemansia</taxon>
    </lineage>
</organism>
<protein>
    <recommendedName>
        <fullName evidence="3">Glutamyl-tRNA(Gln) amidotransferase subunit C, mitochondrial</fullName>
    </recommendedName>
</protein>
<gene>
    <name evidence="1" type="ORF">IWW36_004797</name>
</gene>
<reference evidence="1" key="1">
    <citation type="submission" date="2022-07" db="EMBL/GenBank/DDBJ databases">
        <title>Phylogenomic reconstructions and comparative analyses of Kickxellomycotina fungi.</title>
        <authorList>
            <person name="Reynolds N.K."/>
            <person name="Stajich J.E."/>
            <person name="Barry K."/>
            <person name="Grigoriev I.V."/>
            <person name="Crous P."/>
            <person name="Smith M.E."/>
        </authorList>
    </citation>
    <scope>NUCLEOTIDE SEQUENCE</scope>
    <source>
        <strain evidence="1">NRRL 1566</strain>
    </source>
</reference>
<dbReference type="AlphaFoldDB" id="A0A9W8LYP7"/>
<name>A0A9W8LYP7_9FUNG</name>
<dbReference type="OrthoDB" id="5522061at2759"/>
<evidence type="ECO:0000313" key="2">
    <source>
        <dbReference type="Proteomes" id="UP001139887"/>
    </source>
</evidence>
<evidence type="ECO:0000313" key="1">
    <source>
        <dbReference type="EMBL" id="KAJ2845398.1"/>
    </source>
</evidence>
<evidence type="ECO:0008006" key="3">
    <source>
        <dbReference type="Google" id="ProtNLM"/>
    </source>
</evidence>
<proteinExistence type="predicted"/>
<sequence>MFSIPPRLLCRPHLLLRGISTSQIAHNAFPLTKPAWSVSTLLQKPQNIGRYHELERDLDHTEIEHLHNLCGLTMPDPQKDEFTKASTEINQLRDFLSHIHVVSESENLDAVEPLVRIAEPVSFTADSMDGGLSFTKDQPANIGRKILGCAEQTNGPFYIVED</sequence>
<dbReference type="Proteomes" id="UP001139887">
    <property type="component" value="Unassembled WGS sequence"/>
</dbReference>
<keyword evidence="2" id="KW-1185">Reference proteome</keyword>